<dbReference type="InterPro" id="IPR011006">
    <property type="entry name" value="CheY-like_superfamily"/>
</dbReference>
<sequence length="131" mass="13570">IDDETAIRQAVAGLLHAHGVAVDAVPGEAEADALLAQAQHGERPVEALLCDVRLADGADGLAAAQRLRARHGTGLHVLLITGETAPQRLAQMRDTGLPVLLKPVAADRLLQALGGWARPGAVQVHTRPGAL</sequence>
<evidence type="ECO:0000256" key="2">
    <source>
        <dbReference type="ARBA" id="ARBA00023012"/>
    </source>
</evidence>
<feature type="modified residue" description="4-aspartylphosphate" evidence="6">
    <location>
        <position position="51"/>
    </location>
</feature>
<keyword evidence="3" id="KW-0805">Transcription regulation</keyword>
<reference evidence="8 9" key="1">
    <citation type="submission" date="2017-08" db="EMBL/GenBank/DDBJ databases">
        <title>Infants hospitalized years apart are colonized by the same room-sourced microbial strains.</title>
        <authorList>
            <person name="Brooks B."/>
            <person name="Olm M.R."/>
            <person name="Firek B.A."/>
            <person name="Baker R."/>
            <person name="Thomas B.C."/>
            <person name="Morowitz M.J."/>
            <person name="Banfield J.F."/>
        </authorList>
    </citation>
    <scope>NUCLEOTIDE SEQUENCE [LARGE SCALE GENOMIC DNA]</scope>
    <source>
        <strain evidence="8">S2_005_003_R2_41</strain>
    </source>
</reference>
<dbReference type="GO" id="GO:0000976">
    <property type="term" value="F:transcription cis-regulatory region binding"/>
    <property type="evidence" value="ECO:0007669"/>
    <property type="project" value="TreeGrafter"/>
</dbReference>
<evidence type="ECO:0000313" key="8">
    <source>
        <dbReference type="EMBL" id="PZQ77631.1"/>
    </source>
</evidence>
<dbReference type="PANTHER" id="PTHR48111:SF1">
    <property type="entry name" value="TWO-COMPONENT RESPONSE REGULATOR ORR33"/>
    <property type="match status" value="1"/>
</dbReference>
<evidence type="ECO:0000256" key="4">
    <source>
        <dbReference type="ARBA" id="ARBA00023125"/>
    </source>
</evidence>
<name>A0A2W5QGI8_VARPD</name>
<feature type="domain" description="Response regulatory" evidence="7">
    <location>
        <begin position="1"/>
        <end position="117"/>
    </location>
</feature>
<evidence type="ECO:0000259" key="7">
    <source>
        <dbReference type="PROSITE" id="PS50110"/>
    </source>
</evidence>
<keyword evidence="8" id="KW-0418">Kinase</keyword>
<evidence type="ECO:0000256" key="5">
    <source>
        <dbReference type="ARBA" id="ARBA00023163"/>
    </source>
</evidence>
<comment type="caution">
    <text evidence="8">The sequence shown here is derived from an EMBL/GenBank/DDBJ whole genome shotgun (WGS) entry which is preliminary data.</text>
</comment>
<dbReference type="EMBL" id="QFPP01000014">
    <property type="protein sequence ID" value="PZQ77631.1"/>
    <property type="molecule type" value="Genomic_DNA"/>
</dbReference>
<dbReference type="GO" id="GO:0032993">
    <property type="term" value="C:protein-DNA complex"/>
    <property type="evidence" value="ECO:0007669"/>
    <property type="project" value="TreeGrafter"/>
</dbReference>
<dbReference type="InterPro" id="IPR039420">
    <property type="entry name" value="WalR-like"/>
</dbReference>
<dbReference type="GO" id="GO:0016301">
    <property type="term" value="F:kinase activity"/>
    <property type="evidence" value="ECO:0007669"/>
    <property type="project" value="UniProtKB-KW"/>
</dbReference>
<dbReference type="SMART" id="SM00448">
    <property type="entry name" value="REC"/>
    <property type="match status" value="1"/>
</dbReference>
<keyword evidence="8" id="KW-0808">Transferase</keyword>
<organism evidence="8 9">
    <name type="scientific">Variovorax paradoxus</name>
    <dbReference type="NCBI Taxonomy" id="34073"/>
    <lineage>
        <taxon>Bacteria</taxon>
        <taxon>Pseudomonadati</taxon>
        <taxon>Pseudomonadota</taxon>
        <taxon>Betaproteobacteria</taxon>
        <taxon>Burkholderiales</taxon>
        <taxon>Comamonadaceae</taxon>
        <taxon>Variovorax</taxon>
    </lineage>
</organism>
<keyword evidence="2" id="KW-0902">Two-component regulatory system</keyword>
<keyword evidence="1 6" id="KW-0597">Phosphoprotein</keyword>
<keyword evidence="5" id="KW-0804">Transcription</keyword>
<evidence type="ECO:0000256" key="1">
    <source>
        <dbReference type="ARBA" id="ARBA00022553"/>
    </source>
</evidence>
<dbReference type="SUPFAM" id="SSF52172">
    <property type="entry name" value="CheY-like"/>
    <property type="match status" value="1"/>
</dbReference>
<dbReference type="Proteomes" id="UP000249135">
    <property type="component" value="Unassembled WGS sequence"/>
</dbReference>
<dbReference type="AlphaFoldDB" id="A0A2W5QGI8"/>
<dbReference type="GO" id="GO:0006355">
    <property type="term" value="P:regulation of DNA-templated transcription"/>
    <property type="evidence" value="ECO:0007669"/>
    <property type="project" value="TreeGrafter"/>
</dbReference>
<keyword evidence="4" id="KW-0238">DNA-binding</keyword>
<accession>A0A2W5QGI8</accession>
<proteinExistence type="predicted"/>
<dbReference type="Gene3D" id="3.40.50.2300">
    <property type="match status" value="1"/>
</dbReference>
<dbReference type="GO" id="GO:0000156">
    <property type="term" value="F:phosphorelay response regulator activity"/>
    <property type="evidence" value="ECO:0007669"/>
    <property type="project" value="TreeGrafter"/>
</dbReference>
<dbReference type="PANTHER" id="PTHR48111">
    <property type="entry name" value="REGULATOR OF RPOS"/>
    <property type="match status" value="1"/>
</dbReference>
<dbReference type="Pfam" id="PF00072">
    <property type="entry name" value="Response_reg"/>
    <property type="match status" value="1"/>
</dbReference>
<evidence type="ECO:0000256" key="3">
    <source>
        <dbReference type="ARBA" id="ARBA00023015"/>
    </source>
</evidence>
<evidence type="ECO:0000313" key="9">
    <source>
        <dbReference type="Proteomes" id="UP000249135"/>
    </source>
</evidence>
<gene>
    <name evidence="8" type="ORF">DI563_03170</name>
</gene>
<feature type="non-terminal residue" evidence="8">
    <location>
        <position position="1"/>
    </location>
</feature>
<dbReference type="PROSITE" id="PS50110">
    <property type="entry name" value="RESPONSE_REGULATORY"/>
    <property type="match status" value="1"/>
</dbReference>
<protein>
    <submittedName>
        <fullName evidence="8">Hybrid sensor histidine kinase/response regulator</fullName>
    </submittedName>
</protein>
<dbReference type="InterPro" id="IPR001789">
    <property type="entry name" value="Sig_transdc_resp-reg_receiver"/>
</dbReference>
<dbReference type="GO" id="GO:0005829">
    <property type="term" value="C:cytosol"/>
    <property type="evidence" value="ECO:0007669"/>
    <property type="project" value="TreeGrafter"/>
</dbReference>
<evidence type="ECO:0000256" key="6">
    <source>
        <dbReference type="PROSITE-ProRule" id="PRU00169"/>
    </source>
</evidence>